<protein>
    <submittedName>
        <fullName evidence="1">Uncharacterized protein</fullName>
    </submittedName>
</protein>
<evidence type="ECO:0000313" key="1">
    <source>
        <dbReference type="EMBL" id="KAJ0389956.1"/>
    </source>
</evidence>
<reference evidence="1" key="1">
    <citation type="submission" date="2021-12" db="EMBL/GenBank/DDBJ databases">
        <title>Prjna785345.</title>
        <authorList>
            <person name="Rujirawat T."/>
            <person name="Krajaejun T."/>
        </authorList>
    </citation>
    <scope>NUCLEOTIDE SEQUENCE</scope>
    <source>
        <strain evidence="1">Pi057C3</strain>
    </source>
</reference>
<name>A0AAD5Q495_PYTIN</name>
<keyword evidence="2" id="KW-1185">Reference proteome</keyword>
<dbReference type="AlphaFoldDB" id="A0AAD5Q495"/>
<comment type="caution">
    <text evidence="1">The sequence shown here is derived from an EMBL/GenBank/DDBJ whole genome shotgun (WGS) entry which is preliminary data.</text>
</comment>
<organism evidence="1 2">
    <name type="scientific">Pythium insidiosum</name>
    <name type="common">Pythiosis disease agent</name>
    <dbReference type="NCBI Taxonomy" id="114742"/>
    <lineage>
        <taxon>Eukaryota</taxon>
        <taxon>Sar</taxon>
        <taxon>Stramenopiles</taxon>
        <taxon>Oomycota</taxon>
        <taxon>Peronosporomycetes</taxon>
        <taxon>Pythiales</taxon>
        <taxon>Pythiaceae</taxon>
        <taxon>Pythium</taxon>
    </lineage>
</organism>
<evidence type="ECO:0000313" key="2">
    <source>
        <dbReference type="Proteomes" id="UP001209570"/>
    </source>
</evidence>
<accession>A0AAD5Q495</accession>
<sequence length="167" mass="18391">MQLSLLVRASRVALLRQPLMVFSVLAAMAVKTSLQLGGKLGVARFRRTFGRTNDGRHFLDFFFLIQRVLTTETRWFHGGSVIGVSGRDPFLGGDAALPLLGLPLNETATSTRQGICLSSSSSFVLTRLPDHKTLPSHLAIKVVAQALDSHRLKLQARLPRSQRAQFL</sequence>
<proteinExistence type="predicted"/>
<dbReference type="EMBL" id="JAKCXM010002824">
    <property type="protein sequence ID" value="KAJ0389956.1"/>
    <property type="molecule type" value="Genomic_DNA"/>
</dbReference>
<gene>
    <name evidence="1" type="ORF">P43SY_011375</name>
</gene>
<dbReference type="Proteomes" id="UP001209570">
    <property type="component" value="Unassembled WGS sequence"/>
</dbReference>